<evidence type="ECO:0000256" key="3">
    <source>
        <dbReference type="PROSITE-ProRule" id="PRU00221"/>
    </source>
</evidence>
<dbReference type="Pfam" id="PF00400">
    <property type="entry name" value="WD40"/>
    <property type="match status" value="2"/>
</dbReference>
<dbReference type="EMBL" id="ATMH01005422">
    <property type="protein sequence ID" value="EPY27916.1"/>
    <property type="molecule type" value="Genomic_DNA"/>
</dbReference>
<dbReference type="PROSITE" id="PS50082">
    <property type="entry name" value="WD_REPEATS_2"/>
    <property type="match status" value="2"/>
</dbReference>
<accession>S9VL96</accession>
<dbReference type="InterPro" id="IPR015943">
    <property type="entry name" value="WD40/YVTN_repeat-like_dom_sf"/>
</dbReference>
<name>S9VL96_9TRYP</name>
<dbReference type="InterPro" id="IPR036322">
    <property type="entry name" value="WD40_repeat_dom_sf"/>
</dbReference>
<dbReference type="Proteomes" id="UP000015354">
    <property type="component" value="Unassembled WGS sequence"/>
</dbReference>
<reference evidence="4 5" key="1">
    <citation type="journal article" date="2013" name="PLoS ONE">
        <title>Predicting the Proteins of Angomonas deanei, Strigomonas culicis and Their Respective Endosymbionts Reveals New Aspects of the Trypanosomatidae Family.</title>
        <authorList>
            <person name="Motta M.C."/>
            <person name="Martins A.C."/>
            <person name="de Souza S.S."/>
            <person name="Catta-Preta C.M."/>
            <person name="Silva R."/>
            <person name="Klein C.C."/>
            <person name="de Almeida L.G."/>
            <person name="de Lima Cunha O."/>
            <person name="Ciapina L.P."/>
            <person name="Brocchi M."/>
            <person name="Colabardini A.C."/>
            <person name="de Araujo Lima B."/>
            <person name="Machado C.R."/>
            <person name="de Almeida Soares C.M."/>
            <person name="Probst C.M."/>
            <person name="de Menezes C.B."/>
            <person name="Thompson C.E."/>
            <person name="Bartholomeu D.C."/>
            <person name="Gradia D.F."/>
            <person name="Pavoni D.P."/>
            <person name="Grisard E.C."/>
            <person name="Fantinatti-Garboggini F."/>
            <person name="Marchini F.K."/>
            <person name="Rodrigues-Luiz G.F."/>
            <person name="Wagner G."/>
            <person name="Goldman G.H."/>
            <person name="Fietto J.L."/>
            <person name="Elias M.C."/>
            <person name="Goldman M.H."/>
            <person name="Sagot M.F."/>
            <person name="Pereira M."/>
            <person name="Stoco P.H."/>
            <person name="de Mendonca-Neto R.P."/>
            <person name="Teixeira S.M."/>
            <person name="Maciel T.E."/>
            <person name="de Oliveira Mendes T.A."/>
            <person name="Urmenyi T.P."/>
            <person name="de Souza W."/>
            <person name="Schenkman S."/>
            <person name="de Vasconcelos A.T."/>
        </authorList>
    </citation>
    <scope>NUCLEOTIDE SEQUENCE [LARGE SCALE GENOMIC DNA]</scope>
</reference>
<evidence type="ECO:0000313" key="4">
    <source>
        <dbReference type="EMBL" id="EPY27916.1"/>
    </source>
</evidence>
<dbReference type="PANTHER" id="PTHR19848:SF8">
    <property type="entry name" value="F-BOX AND WD REPEAT DOMAIN CONTAINING 7"/>
    <property type="match status" value="1"/>
</dbReference>
<evidence type="ECO:0000313" key="5">
    <source>
        <dbReference type="Proteomes" id="UP000015354"/>
    </source>
</evidence>
<protein>
    <submittedName>
        <fullName evidence="4">G-protein (Beta)-like protein</fullName>
    </submittedName>
</protein>
<dbReference type="SMART" id="SM00320">
    <property type="entry name" value="WD40"/>
    <property type="match status" value="3"/>
</dbReference>
<dbReference type="SUPFAM" id="SSF50978">
    <property type="entry name" value="WD40 repeat-like"/>
    <property type="match status" value="1"/>
</dbReference>
<keyword evidence="2" id="KW-0677">Repeat</keyword>
<dbReference type="PANTHER" id="PTHR19848">
    <property type="entry name" value="WD40 REPEAT PROTEIN"/>
    <property type="match status" value="1"/>
</dbReference>
<keyword evidence="5" id="KW-1185">Reference proteome</keyword>
<organism evidence="4 5">
    <name type="scientific">Strigomonas culicis</name>
    <dbReference type="NCBI Taxonomy" id="28005"/>
    <lineage>
        <taxon>Eukaryota</taxon>
        <taxon>Discoba</taxon>
        <taxon>Euglenozoa</taxon>
        <taxon>Kinetoplastea</taxon>
        <taxon>Metakinetoplastina</taxon>
        <taxon>Trypanosomatida</taxon>
        <taxon>Trypanosomatidae</taxon>
        <taxon>Strigomonadinae</taxon>
        <taxon>Strigomonas</taxon>
    </lineage>
</organism>
<comment type="caution">
    <text evidence="4">The sequence shown here is derived from an EMBL/GenBank/DDBJ whole genome shotgun (WGS) entry which is preliminary data.</text>
</comment>
<dbReference type="Gene3D" id="2.130.10.10">
    <property type="entry name" value="YVTN repeat-like/Quinoprotein amine dehydrogenase"/>
    <property type="match status" value="2"/>
</dbReference>
<feature type="repeat" description="WD" evidence="3">
    <location>
        <begin position="242"/>
        <end position="277"/>
    </location>
</feature>
<evidence type="ECO:0000256" key="2">
    <source>
        <dbReference type="ARBA" id="ARBA00022737"/>
    </source>
</evidence>
<keyword evidence="1 3" id="KW-0853">WD repeat</keyword>
<sequence>MKITVDVEIPESEFARAPFVQKALEGLNPQVHTRFVTDKEALCARIQESIKQKKYNAISTELTSRLNFLPAAEDALKCMCSAGLFSVQRVEWGEPVTPFIDIIKHIPSPLKDKLKAEIVREAMEFLSKSRYLDCSRLPIIPYAETLAAMTQADLLNVRSAIVTITQMVRLDTTRTAGITCLGKLVEMAFEKIRQCDMQIFETINAALAYAQRDDFFVYDLEYVISALGGSQNKSSLSLRRSGTHHKSSILSLAYSGPGSTREIVVSSSADGSIATWDGSGQLLQNVILSRHYASSLDLSSRGRALIVGTVGTKGDVPPAVIIYEAVHDNHWEERDAVEPKDAVFVTAVKSIRAATQLRYLVAVNTPAANPLLLYDRKQLVQEYTNHTDIITSVFVPPDRDTTVITGSRDCTVALYDTRSRQPTATIKSHFNSVTALGIFGENCLFTGGLDKRVVVDDMRMLGHQPTCCDMDSAVLSLSVASPTQCAVSTLTGVHVINFSNGNMLPATSRADSGTQSSCYNSLVWNSNGSVLYAGGDSTTLDLYVKTFDGDFESA</sequence>
<evidence type="ECO:0000256" key="1">
    <source>
        <dbReference type="ARBA" id="ARBA00022574"/>
    </source>
</evidence>
<proteinExistence type="predicted"/>
<dbReference type="OrthoDB" id="1068471at2759"/>
<feature type="repeat" description="WD" evidence="3">
    <location>
        <begin position="383"/>
        <end position="425"/>
    </location>
</feature>
<dbReference type="AlphaFoldDB" id="S9VL96"/>
<gene>
    <name evidence="4" type="ORF">STCU_05422</name>
</gene>
<dbReference type="InterPro" id="IPR001680">
    <property type="entry name" value="WD40_rpt"/>
</dbReference>